<dbReference type="EMBL" id="QAOG01000009">
    <property type="protein sequence ID" value="PTQ58338.1"/>
    <property type="molecule type" value="Genomic_DNA"/>
</dbReference>
<evidence type="ECO:0000256" key="1">
    <source>
        <dbReference type="PROSITE-ProRule" id="PRU00339"/>
    </source>
</evidence>
<dbReference type="SUPFAM" id="SSF48452">
    <property type="entry name" value="TPR-like"/>
    <property type="match status" value="1"/>
</dbReference>
<dbReference type="PROSITE" id="PS50005">
    <property type="entry name" value="TPR"/>
    <property type="match status" value="1"/>
</dbReference>
<dbReference type="AlphaFoldDB" id="A0A2T5GGA1"/>
<dbReference type="InterPro" id="IPR012668">
    <property type="entry name" value="CHP02466"/>
</dbReference>
<evidence type="ECO:0000313" key="3">
    <source>
        <dbReference type="Proteomes" id="UP000244189"/>
    </source>
</evidence>
<sequence length="411" mass="44371">MEHRTRIEIETAKHLTVSQELLFVRLAYDRNPNRVMRLRLATLLLVCDAFDDLVALLAPHDDLDFTQAMLLVQAHLARETPEDSRQARRVADHAFSEAGSDAQRAAALAARGKAETRLGDIAAARATLGQALRLDPREKDACKRLAALDLAANDPAAVLAMADSLTAQGAAHARLFAARALAHAKAGAIDVARAAAGLDDLSAMEMLAPPPGWDDIHAFNAALAEELLAHPGLRYERYGTASALTWRIDSPATRKAPLVRLLLAQIADAIDAHLDRIDRVDHPWARARPASAVLRSWCVITESAGFETWHVHQFGWLSGVYYVRVPDSIAQGDRLVGKGAAGEGAAGLGGCLAFGMPGELIGDEAASAFGTRIVRPRDGLMLAFPSHSYHRTFPHGLGEKRICIAFDLRPT</sequence>
<dbReference type="Gene3D" id="1.25.40.10">
    <property type="entry name" value="Tetratricopeptide repeat domain"/>
    <property type="match status" value="1"/>
</dbReference>
<dbReference type="Proteomes" id="UP000244189">
    <property type="component" value="Unassembled WGS sequence"/>
</dbReference>
<dbReference type="Gene3D" id="2.60.120.620">
    <property type="entry name" value="q2cbj1_9rhob like domain"/>
    <property type="match status" value="1"/>
</dbReference>
<dbReference type="InterPro" id="IPR019734">
    <property type="entry name" value="TPR_rpt"/>
</dbReference>
<evidence type="ECO:0000313" key="2">
    <source>
        <dbReference type="EMBL" id="PTQ58338.1"/>
    </source>
</evidence>
<protein>
    <submittedName>
        <fullName evidence="2">Putative 2-oxoglutarate-Fe(II)-dependent oxygenase superfamily protein</fullName>
    </submittedName>
</protein>
<organism evidence="2 3">
    <name type="scientific">Sphingomonas aurantiaca</name>
    <dbReference type="NCBI Taxonomy" id="185949"/>
    <lineage>
        <taxon>Bacteria</taxon>
        <taxon>Pseudomonadati</taxon>
        <taxon>Pseudomonadota</taxon>
        <taxon>Alphaproteobacteria</taxon>
        <taxon>Sphingomonadales</taxon>
        <taxon>Sphingomonadaceae</taxon>
        <taxon>Sphingomonas</taxon>
    </lineage>
</organism>
<keyword evidence="3" id="KW-1185">Reference proteome</keyword>
<dbReference type="Pfam" id="PF13759">
    <property type="entry name" value="2OG-FeII_Oxy_5"/>
    <property type="match status" value="1"/>
</dbReference>
<comment type="caution">
    <text evidence="2">The sequence shown here is derived from an EMBL/GenBank/DDBJ whole genome shotgun (WGS) entry which is preliminary data.</text>
</comment>
<feature type="repeat" description="TPR" evidence="1">
    <location>
        <begin position="105"/>
        <end position="138"/>
    </location>
</feature>
<name>A0A2T5GGA1_9SPHN</name>
<accession>A0A2T5GGA1</accession>
<proteinExistence type="predicted"/>
<reference evidence="2 3" key="1">
    <citation type="submission" date="2018-04" db="EMBL/GenBank/DDBJ databases">
        <title>Genomic Encyclopedia of Type Strains, Phase III (KMG-III): the genomes of soil and plant-associated and newly described type strains.</title>
        <authorList>
            <person name="Whitman W."/>
        </authorList>
    </citation>
    <scope>NUCLEOTIDE SEQUENCE [LARGE SCALE GENOMIC DNA]</scope>
    <source>
        <strain evidence="2 3">MA101b</strain>
    </source>
</reference>
<keyword evidence="1" id="KW-0802">TPR repeat</keyword>
<gene>
    <name evidence="2" type="ORF">C8J26_3939</name>
</gene>
<dbReference type="InterPro" id="IPR011990">
    <property type="entry name" value="TPR-like_helical_dom_sf"/>
</dbReference>
<dbReference type="RefSeq" id="WP_167398927.1">
    <property type="nucleotide sequence ID" value="NZ_QAOG01000009.1"/>
</dbReference>